<dbReference type="PANTHER" id="PTHR37958:SF1">
    <property type="entry name" value="SODIUM-POTASSIUM_PROTON ANTIPORTER CHAA"/>
    <property type="match status" value="1"/>
</dbReference>
<dbReference type="InterPro" id="IPR052946">
    <property type="entry name" value="Alkaline_pH_Ca-Antiporter"/>
</dbReference>
<feature type="transmembrane region" description="Helical" evidence="5">
    <location>
        <begin position="342"/>
        <end position="359"/>
    </location>
</feature>
<evidence type="ECO:0000256" key="1">
    <source>
        <dbReference type="ARBA" id="ARBA00004141"/>
    </source>
</evidence>
<feature type="transmembrane region" description="Helical" evidence="5">
    <location>
        <begin position="97"/>
        <end position="118"/>
    </location>
</feature>
<name>A0A810L983_9ACTN</name>
<feature type="transmembrane region" description="Helical" evidence="5">
    <location>
        <begin position="130"/>
        <end position="151"/>
    </location>
</feature>
<keyword evidence="8" id="KW-1185">Reference proteome</keyword>
<keyword evidence="2 5" id="KW-0812">Transmembrane</keyword>
<dbReference type="RefSeq" id="WP_030444262.1">
    <property type="nucleotide sequence ID" value="NZ_AP023354.1"/>
</dbReference>
<protein>
    <submittedName>
        <fullName evidence="7">Ionic transporter y4hA</fullName>
    </submittedName>
</protein>
<keyword evidence="3 5" id="KW-1133">Transmembrane helix</keyword>
<keyword evidence="4 5" id="KW-0472">Membrane</keyword>
<dbReference type="InterPro" id="IPR004837">
    <property type="entry name" value="NaCa_Exmemb"/>
</dbReference>
<dbReference type="EMBL" id="AP023354">
    <property type="protein sequence ID" value="BCJ31445.1"/>
    <property type="molecule type" value="Genomic_DNA"/>
</dbReference>
<evidence type="ECO:0000256" key="5">
    <source>
        <dbReference type="SAM" id="Phobius"/>
    </source>
</evidence>
<dbReference type="Proteomes" id="UP000680750">
    <property type="component" value="Chromosome"/>
</dbReference>
<evidence type="ECO:0000256" key="3">
    <source>
        <dbReference type="ARBA" id="ARBA00022989"/>
    </source>
</evidence>
<dbReference type="AlphaFoldDB" id="A0A810L983"/>
<dbReference type="Pfam" id="PF01699">
    <property type="entry name" value="Na_Ca_ex"/>
    <property type="match status" value="2"/>
</dbReference>
<feature type="transmembrane region" description="Helical" evidence="5">
    <location>
        <begin position="30"/>
        <end position="49"/>
    </location>
</feature>
<organism evidence="7 8">
    <name type="scientific">Actinocatenispora sera</name>
    <dbReference type="NCBI Taxonomy" id="390989"/>
    <lineage>
        <taxon>Bacteria</taxon>
        <taxon>Bacillati</taxon>
        <taxon>Actinomycetota</taxon>
        <taxon>Actinomycetes</taxon>
        <taxon>Micromonosporales</taxon>
        <taxon>Micromonosporaceae</taxon>
        <taxon>Actinocatenispora</taxon>
    </lineage>
</organism>
<evidence type="ECO:0000256" key="2">
    <source>
        <dbReference type="ARBA" id="ARBA00022692"/>
    </source>
</evidence>
<feature type="domain" description="Sodium/calcium exchanger membrane region" evidence="6">
    <location>
        <begin position="33"/>
        <end position="183"/>
    </location>
</feature>
<feature type="domain" description="Sodium/calcium exchanger membrane region" evidence="6">
    <location>
        <begin position="217"/>
        <end position="359"/>
    </location>
</feature>
<dbReference type="GO" id="GO:0015386">
    <property type="term" value="F:potassium:proton antiporter activity"/>
    <property type="evidence" value="ECO:0007669"/>
    <property type="project" value="TreeGrafter"/>
</dbReference>
<reference evidence="7" key="1">
    <citation type="submission" date="2020-08" db="EMBL/GenBank/DDBJ databases">
        <title>Whole genome shotgun sequence of Actinocatenispora sera NBRC 101916.</title>
        <authorList>
            <person name="Komaki H."/>
            <person name="Tamura T."/>
        </authorList>
    </citation>
    <scope>NUCLEOTIDE SEQUENCE</scope>
    <source>
        <strain evidence="7">NBRC 101916</strain>
    </source>
</reference>
<dbReference type="OrthoDB" id="3531445at2"/>
<comment type="subcellular location">
    <subcellularLocation>
        <location evidence="1">Membrane</location>
        <topology evidence="1">Multi-pass membrane protein</topology>
    </subcellularLocation>
</comment>
<proteinExistence type="predicted"/>
<dbReference type="GO" id="GO:0015385">
    <property type="term" value="F:sodium:proton antiporter activity"/>
    <property type="evidence" value="ECO:0007669"/>
    <property type="project" value="TreeGrafter"/>
</dbReference>
<evidence type="ECO:0000259" key="6">
    <source>
        <dbReference type="Pfam" id="PF01699"/>
    </source>
</evidence>
<feature type="transmembrane region" description="Helical" evidence="5">
    <location>
        <begin position="313"/>
        <end position="335"/>
    </location>
</feature>
<evidence type="ECO:0000313" key="7">
    <source>
        <dbReference type="EMBL" id="BCJ31445.1"/>
    </source>
</evidence>
<feature type="transmembrane region" description="Helical" evidence="5">
    <location>
        <begin position="246"/>
        <end position="263"/>
    </location>
</feature>
<feature type="transmembrane region" description="Helical" evidence="5">
    <location>
        <begin position="284"/>
        <end position="307"/>
    </location>
</feature>
<accession>A0A810L983</accession>
<sequence>MRVRVSWTLIVPVLAVVVLALSWGRHLGPVPVALVGVLLAGAVLAAVQHAEVVAHRVGEPFGSLVLAVAVTIIEVALIVTLSVSGGADSDTLARDTVFAAVMITTNGIVGLALLIGSVRRGLAQFNPEGSGAALATVAALATLSLVLPRFTGNSPAGEFSGPQLAFAAVASLALYVVFVLTQTRRHRDFFLPVEIATTRPADERHAPRPSSRQALASLGQLLLALIGVVGLAKVESPAIEAGVRAVGFPASFVGVVIALLVLAPETLSATRSARRDQIQISLNLGYGSAMASIGLTIPTMALASIWLPNRLVLGLGPTHIVLLALTVVVSVLTVVPGRVTRLSACVHLVLLAAFVFLAIRP</sequence>
<feature type="transmembrane region" description="Helical" evidence="5">
    <location>
        <begin position="61"/>
        <end position="85"/>
    </location>
</feature>
<dbReference type="GO" id="GO:0005886">
    <property type="term" value="C:plasma membrane"/>
    <property type="evidence" value="ECO:0007669"/>
    <property type="project" value="TreeGrafter"/>
</dbReference>
<feature type="transmembrane region" description="Helical" evidence="5">
    <location>
        <begin position="163"/>
        <end position="181"/>
    </location>
</feature>
<gene>
    <name evidence="7" type="primary">chaA</name>
    <name evidence="7" type="ORF">Asera_55530</name>
</gene>
<dbReference type="KEGG" id="aser:Asera_55530"/>
<evidence type="ECO:0000313" key="8">
    <source>
        <dbReference type="Proteomes" id="UP000680750"/>
    </source>
</evidence>
<evidence type="ECO:0000256" key="4">
    <source>
        <dbReference type="ARBA" id="ARBA00023136"/>
    </source>
</evidence>
<dbReference type="PANTHER" id="PTHR37958">
    <property type="entry name" value="SODIUM-POTASSIUM/PROTON ANTIPORTER CHAA"/>
    <property type="match status" value="1"/>
</dbReference>
<feature type="transmembrane region" description="Helical" evidence="5">
    <location>
        <begin position="214"/>
        <end position="234"/>
    </location>
</feature>